<keyword evidence="2" id="KW-1185">Reference proteome</keyword>
<comment type="caution">
    <text evidence="1">The sequence shown here is derived from an EMBL/GenBank/DDBJ whole genome shotgun (WGS) entry which is preliminary data.</text>
</comment>
<organism evidence="1 2">
    <name type="scientific">Ilyodon furcidens</name>
    <name type="common">goldbreast splitfin</name>
    <dbReference type="NCBI Taxonomy" id="33524"/>
    <lineage>
        <taxon>Eukaryota</taxon>
        <taxon>Metazoa</taxon>
        <taxon>Chordata</taxon>
        <taxon>Craniata</taxon>
        <taxon>Vertebrata</taxon>
        <taxon>Euteleostomi</taxon>
        <taxon>Actinopterygii</taxon>
        <taxon>Neopterygii</taxon>
        <taxon>Teleostei</taxon>
        <taxon>Neoteleostei</taxon>
        <taxon>Acanthomorphata</taxon>
        <taxon>Ovalentaria</taxon>
        <taxon>Atherinomorphae</taxon>
        <taxon>Cyprinodontiformes</taxon>
        <taxon>Goodeidae</taxon>
        <taxon>Ilyodon</taxon>
    </lineage>
</organism>
<accession>A0ABV0T5M3</accession>
<sequence length="168" mass="19399">MPQPAPCLTSLVQIIDPVSVPGLLSQPSPWIIQPKVTCLSYLRCGDHCLPPTEVSPLGFKFYPRQKQVSDFSDPCNIWRNYKSLIPLFAPVIPGSCVEFYLRDVFLWLNKPFKFSVLCLAESFVRLFLIRNNCNKTIWFSFQSMILFRPTFTKASDTHPRVKKNTRIR</sequence>
<reference evidence="1 2" key="1">
    <citation type="submission" date="2021-06" db="EMBL/GenBank/DDBJ databases">
        <authorList>
            <person name="Palmer J.M."/>
        </authorList>
    </citation>
    <scope>NUCLEOTIDE SEQUENCE [LARGE SCALE GENOMIC DNA]</scope>
    <source>
        <strain evidence="2">if_2019</strain>
        <tissue evidence="1">Muscle</tissue>
    </source>
</reference>
<protein>
    <submittedName>
        <fullName evidence="1">Uncharacterized protein</fullName>
    </submittedName>
</protein>
<evidence type="ECO:0000313" key="1">
    <source>
        <dbReference type="EMBL" id="MEQ2227789.1"/>
    </source>
</evidence>
<name>A0ABV0T5M3_9TELE</name>
<proteinExistence type="predicted"/>
<dbReference type="Proteomes" id="UP001482620">
    <property type="component" value="Unassembled WGS sequence"/>
</dbReference>
<evidence type="ECO:0000313" key="2">
    <source>
        <dbReference type="Proteomes" id="UP001482620"/>
    </source>
</evidence>
<dbReference type="EMBL" id="JAHRIQ010023259">
    <property type="protein sequence ID" value="MEQ2227789.1"/>
    <property type="molecule type" value="Genomic_DNA"/>
</dbReference>
<gene>
    <name evidence="1" type="ORF">ILYODFUR_001957</name>
</gene>